<protein>
    <submittedName>
        <fullName evidence="11">Lipoprotein-releasing ABC transporter permease subunit</fullName>
    </submittedName>
</protein>
<dbReference type="InterPro" id="IPR011925">
    <property type="entry name" value="LolCE_TM"/>
</dbReference>
<proteinExistence type="inferred from homology"/>
<feature type="transmembrane region" description="Helical" evidence="8">
    <location>
        <begin position="290"/>
        <end position="314"/>
    </location>
</feature>
<feature type="transmembrane region" description="Helical" evidence="8">
    <location>
        <begin position="399"/>
        <end position="416"/>
    </location>
</feature>
<evidence type="ECO:0000313" key="11">
    <source>
        <dbReference type="EMBL" id="MFC0251771.1"/>
    </source>
</evidence>
<comment type="caution">
    <text evidence="11">The sequence shown here is derived from an EMBL/GenBank/DDBJ whole genome shotgun (WGS) entry which is preliminary data.</text>
</comment>
<evidence type="ECO:0000313" key="12">
    <source>
        <dbReference type="Proteomes" id="UP001589773"/>
    </source>
</evidence>
<name>A0ABV6FE29_9BURK</name>
<evidence type="ECO:0000256" key="1">
    <source>
        <dbReference type="ARBA" id="ARBA00004651"/>
    </source>
</evidence>
<feature type="domain" description="MacB-like periplasmic core" evidence="10">
    <location>
        <begin position="34"/>
        <end position="262"/>
    </location>
</feature>
<evidence type="ECO:0000256" key="2">
    <source>
        <dbReference type="ARBA" id="ARBA00005236"/>
    </source>
</evidence>
<dbReference type="Proteomes" id="UP001589773">
    <property type="component" value="Unassembled WGS sequence"/>
</dbReference>
<dbReference type="InterPro" id="IPR003838">
    <property type="entry name" value="ABC3_permease_C"/>
</dbReference>
<feature type="transmembrane region" description="Helical" evidence="8">
    <location>
        <begin position="335"/>
        <end position="362"/>
    </location>
</feature>
<dbReference type="InterPro" id="IPR051447">
    <property type="entry name" value="Lipoprotein-release_system"/>
</dbReference>
<evidence type="ECO:0000256" key="8">
    <source>
        <dbReference type="SAM" id="Phobius"/>
    </source>
</evidence>
<evidence type="ECO:0000259" key="9">
    <source>
        <dbReference type="Pfam" id="PF02687"/>
    </source>
</evidence>
<reference evidence="11 12" key="1">
    <citation type="submission" date="2024-09" db="EMBL/GenBank/DDBJ databases">
        <authorList>
            <person name="Sun Q."/>
            <person name="Mori K."/>
        </authorList>
    </citation>
    <scope>NUCLEOTIDE SEQUENCE [LARGE SCALE GENOMIC DNA]</scope>
    <source>
        <strain evidence="11 12">CCM 7792</strain>
    </source>
</reference>
<gene>
    <name evidence="11" type="ORF">ACFFJK_07700</name>
</gene>
<evidence type="ECO:0000256" key="7">
    <source>
        <dbReference type="ARBA" id="ARBA00023136"/>
    </source>
</evidence>
<accession>A0ABV6FE29</accession>
<dbReference type="RefSeq" id="WP_379678607.1">
    <property type="nucleotide sequence ID" value="NZ_JBHLWP010000009.1"/>
</dbReference>
<keyword evidence="7 8" id="KW-0472">Membrane</keyword>
<sequence>MSITHKLPYEWQVGLRYTRAGKRSGRNSFISFISMASVAGIALGVAALIVVLSVMNGFQKEVTARMLSVLAHVEVFDVRGEMPGWRSASAEALRHPEVRAAAPFVETQAMLLSDGVMKPVLLRGVAPEQEAKVSDVGKQMREGRFDALQPGSYNIVIGRALAKSLDVAVGDRITLLMASGGVPGQDAAAGADAGAVANTMPRTRPLTVAGIFEAGHFEFDSSLAFTSIDDAQQLTGMQAPSGLRLRLGDMHQAPRVAAELQQGMTGELFVRDWSKVNAVWFAAVQSQKRMMFIILTMIVAVAAFNLVSTLVMTVRDKQADIAILRTIGASPRSIMKIFMVQGTLVGLLGAALGVLLGVLVALNIDVIIPFMERSFGVQFLSEEVYLISEIPSELRWGDVGWIGGVAVLLSFVATLYPSWSASRVKPAEALRYE</sequence>
<dbReference type="EMBL" id="JBHLWP010000009">
    <property type="protein sequence ID" value="MFC0251771.1"/>
    <property type="molecule type" value="Genomic_DNA"/>
</dbReference>
<keyword evidence="6 8" id="KW-1133">Transmembrane helix</keyword>
<evidence type="ECO:0000259" key="10">
    <source>
        <dbReference type="Pfam" id="PF12704"/>
    </source>
</evidence>
<dbReference type="Pfam" id="PF12704">
    <property type="entry name" value="MacB_PCD"/>
    <property type="match status" value="1"/>
</dbReference>
<dbReference type="InterPro" id="IPR025857">
    <property type="entry name" value="MacB_PCD"/>
</dbReference>
<keyword evidence="4" id="KW-1003">Cell membrane</keyword>
<dbReference type="PANTHER" id="PTHR30489">
    <property type="entry name" value="LIPOPROTEIN-RELEASING SYSTEM TRANSMEMBRANE PROTEIN LOLE"/>
    <property type="match status" value="1"/>
</dbReference>
<dbReference type="Pfam" id="PF02687">
    <property type="entry name" value="FtsX"/>
    <property type="match status" value="1"/>
</dbReference>
<organism evidence="11 12">
    <name type="scientific">Massilia consociata</name>
    <dbReference type="NCBI Taxonomy" id="760117"/>
    <lineage>
        <taxon>Bacteria</taxon>
        <taxon>Pseudomonadati</taxon>
        <taxon>Pseudomonadota</taxon>
        <taxon>Betaproteobacteria</taxon>
        <taxon>Burkholderiales</taxon>
        <taxon>Oxalobacteraceae</taxon>
        <taxon>Telluria group</taxon>
        <taxon>Massilia</taxon>
    </lineage>
</organism>
<feature type="transmembrane region" description="Helical" evidence="8">
    <location>
        <begin position="29"/>
        <end position="55"/>
    </location>
</feature>
<keyword evidence="11" id="KW-0449">Lipoprotein</keyword>
<dbReference type="NCBIfam" id="TIGR02212">
    <property type="entry name" value="lolCE"/>
    <property type="match status" value="1"/>
</dbReference>
<keyword evidence="5 8" id="KW-0812">Transmembrane</keyword>
<evidence type="ECO:0000256" key="4">
    <source>
        <dbReference type="ARBA" id="ARBA00022475"/>
    </source>
</evidence>
<evidence type="ECO:0000256" key="6">
    <source>
        <dbReference type="ARBA" id="ARBA00022989"/>
    </source>
</evidence>
<comment type="subcellular location">
    <subcellularLocation>
        <location evidence="1">Cell membrane</location>
        <topology evidence="1">Multi-pass membrane protein</topology>
    </subcellularLocation>
</comment>
<feature type="domain" description="ABC3 transporter permease C-terminal" evidence="9">
    <location>
        <begin position="292"/>
        <end position="426"/>
    </location>
</feature>
<keyword evidence="3" id="KW-0813">Transport</keyword>
<evidence type="ECO:0000256" key="5">
    <source>
        <dbReference type="ARBA" id="ARBA00022692"/>
    </source>
</evidence>
<comment type="similarity">
    <text evidence="2">Belongs to the ABC-4 integral membrane protein family. LolC/E subfamily.</text>
</comment>
<evidence type="ECO:0000256" key="3">
    <source>
        <dbReference type="ARBA" id="ARBA00022448"/>
    </source>
</evidence>
<keyword evidence="12" id="KW-1185">Reference proteome</keyword>
<dbReference type="PANTHER" id="PTHR30489:SF0">
    <property type="entry name" value="LIPOPROTEIN-RELEASING SYSTEM TRANSMEMBRANE PROTEIN LOLE"/>
    <property type="match status" value="1"/>
</dbReference>